<name>A0A964BPX3_9CYAN</name>
<comment type="caution">
    <text evidence="3">The sequence shown here is derived from an EMBL/GenBank/DDBJ whole genome shotgun (WGS) entry which is preliminary data.</text>
</comment>
<evidence type="ECO:0000256" key="1">
    <source>
        <dbReference type="SAM" id="Coils"/>
    </source>
</evidence>
<proteinExistence type="predicted"/>
<dbReference type="SUPFAM" id="SSF57997">
    <property type="entry name" value="Tropomyosin"/>
    <property type="match status" value="1"/>
</dbReference>
<dbReference type="RefSeq" id="WP_229639728.1">
    <property type="nucleotide sequence ID" value="NZ_JADWDC010000011.1"/>
</dbReference>
<feature type="transmembrane region" description="Helical" evidence="2">
    <location>
        <begin position="6"/>
        <end position="25"/>
    </location>
</feature>
<reference evidence="3" key="1">
    <citation type="journal article" date="2021" name="Antonie Van Leeuwenhoek">
        <title>Draft genome and description of Waterburya agarophytonicola gen. nov. sp. nov. (Pleurocapsales, Cyanobacteria): a seaweed symbiont.</title>
        <authorList>
            <person name="Bonthond G."/>
            <person name="Shalygin S."/>
            <person name="Bayer T."/>
            <person name="Weinberger F."/>
        </authorList>
    </citation>
    <scope>NUCLEOTIDE SEQUENCE</scope>
    <source>
        <strain evidence="3">KI4</strain>
    </source>
</reference>
<evidence type="ECO:0000313" key="3">
    <source>
        <dbReference type="EMBL" id="MCC0176692.1"/>
    </source>
</evidence>
<dbReference type="InterPro" id="IPR021435">
    <property type="entry name" value="DUF3084"/>
</dbReference>
<keyword evidence="4" id="KW-1185">Reference proteome</keyword>
<accession>A0A964BPX3</accession>
<sequence>MTTGYILIAVIFILGGIIAAFGDRLGTKIGKARLRLFNLRPRQTAMMITVITGMLISALTLGILFSLSESLRRGIFELDDILQEQRRIQKELAQVKKQKTEVEKQLGRVKQEQSQAVSNLDAINLDFEESKQQLTKISAQAGKLRQELNNLLVQRKEQLAQLNQLKQQSQELQAQLQQREQQISQQDKILAEKEIRLQELEEQQEILQAQVQERDKSIATLDKAISTAETSIQVRTRRLEQLESQLKFVERNVAALEQSYQELREKKITIVKGQVLSSAVVRIIEPNAAKSAIDSLLRQANSNAVKATQFSGSKSTQGIVKITRSQVEQLISQIKDGEDYVVRILSAGNYVQGEKQVQVFADLALNKQVFPQGEEIATVSIDSKNVTRKEVQERLNWLLAVSKFRAQRAGILGDIEIGDNKIESIVDFVNKVTQSTEPVGEIKAIVTENTFTAGPLKIDFVVIRNGEIVFST</sequence>
<feature type="transmembrane region" description="Helical" evidence="2">
    <location>
        <begin position="45"/>
        <end position="67"/>
    </location>
</feature>
<keyword evidence="2" id="KW-0472">Membrane</keyword>
<dbReference type="Proteomes" id="UP000729733">
    <property type="component" value="Unassembled WGS sequence"/>
</dbReference>
<gene>
    <name evidence="3" type="ORF">I4641_06830</name>
</gene>
<protein>
    <submittedName>
        <fullName evidence="3">DUF3084 domain-containing protein</fullName>
    </submittedName>
</protein>
<feature type="coiled-coil region" evidence="1">
    <location>
        <begin position="78"/>
        <end position="266"/>
    </location>
</feature>
<keyword evidence="2" id="KW-1133">Transmembrane helix</keyword>
<dbReference type="Pfam" id="PF11283">
    <property type="entry name" value="DUF3084"/>
    <property type="match status" value="1"/>
</dbReference>
<keyword evidence="2" id="KW-0812">Transmembrane</keyword>
<organism evidence="3 4">
    <name type="scientific">Waterburya agarophytonicola KI4</name>
    <dbReference type="NCBI Taxonomy" id="2874699"/>
    <lineage>
        <taxon>Bacteria</taxon>
        <taxon>Bacillati</taxon>
        <taxon>Cyanobacteriota</taxon>
        <taxon>Cyanophyceae</taxon>
        <taxon>Pleurocapsales</taxon>
        <taxon>Hyellaceae</taxon>
        <taxon>Waterburya</taxon>
        <taxon>Waterburya agarophytonicola</taxon>
    </lineage>
</organism>
<evidence type="ECO:0000313" key="4">
    <source>
        <dbReference type="Proteomes" id="UP000729733"/>
    </source>
</evidence>
<dbReference type="AlphaFoldDB" id="A0A964BPX3"/>
<dbReference type="Gene3D" id="1.20.5.340">
    <property type="match status" value="1"/>
</dbReference>
<evidence type="ECO:0000256" key="2">
    <source>
        <dbReference type="SAM" id="Phobius"/>
    </source>
</evidence>
<dbReference type="EMBL" id="JADWDC010000011">
    <property type="protein sequence ID" value="MCC0176692.1"/>
    <property type="molecule type" value="Genomic_DNA"/>
</dbReference>
<keyword evidence="1" id="KW-0175">Coiled coil</keyword>